<dbReference type="AlphaFoldDB" id="A0AAE0RKC5"/>
<comment type="caution">
    <text evidence="2">The sequence shown here is derived from an EMBL/GenBank/DDBJ whole genome shotgun (WGS) entry which is preliminary data.</text>
</comment>
<dbReference type="InterPro" id="IPR029383">
    <property type="entry name" value="ARL6IP6"/>
</dbReference>
<evidence type="ECO:0000313" key="3">
    <source>
        <dbReference type="Proteomes" id="UP001274896"/>
    </source>
</evidence>
<dbReference type="Pfam" id="PF15062">
    <property type="entry name" value="ARL6IP6"/>
    <property type="match status" value="1"/>
</dbReference>
<protein>
    <recommendedName>
        <fullName evidence="4">ADP-ribosylation factor-like protein 6-interacting protein 6</fullName>
    </recommendedName>
</protein>
<evidence type="ECO:0000313" key="2">
    <source>
        <dbReference type="EMBL" id="KAK3557219.1"/>
    </source>
</evidence>
<dbReference type="PANTHER" id="PTHR28640:SF1">
    <property type="entry name" value="ADP-RIBOSYLATION FACTOR-LIKE PROTEIN 6-INTERACTING PROTEIN 6"/>
    <property type="match status" value="1"/>
</dbReference>
<keyword evidence="1" id="KW-0812">Transmembrane</keyword>
<reference evidence="2" key="1">
    <citation type="submission" date="2023-06" db="EMBL/GenBank/DDBJ databases">
        <title>Male Hemibagrus guttatus genome.</title>
        <authorList>
            <person name="Bian C."/>
        </authorList>
    </citation>
    <scope>NUCLEOTIDE SEQUENCE</scope>
    <source>
        <strain evidence="2">Male_cb2023</strain>
        <tissue evidence="2">Muscle</tissue>
    </source>
</reference>
<accession>A0AAE0RKC5</accession>
<sequence length="278" mass="31932">MRIRFQAPDAFSGDEDDDNDAIHRATLNTTSHESRLNRVKSRFQRFSSPVQRYWRSQWPARICSMLCCLVVVSFIAILCSLLYVILKDLRAERVTTEDGTEVRLLGFWSMLVLSFLAGVLCCSFSWTLTYFDSFEPGMFPPTPLSPAKFSSGCMFRVIVLKVSLCPSLKSFTDSNRFSSMIALYLAPSFFPSAQTSFPVPAEEKHPHNLMLPPPCFTMGMANDWPLLSYGLQHGYTQWHCGWTHFLLVSYLRPTHSSHHLDLDWVIKKNSSYRNRLEF</sequence>
<evidence type="ECO:0008006" key="4">
    <source>
        <dbReference type="Google" id="ProtNLM"/>
    </source>
</evidence>
<proteinExistence type="predicted"/>
<name>A0AAE0RKC5_9TELE</name>
<dbReference type="EMBL" id="JAUCMX010000001">
    <property type="protein sequence ID" value="KAK3557219.1"/>
    <property type="molecule type" value="Genomic_DNA"/>
</dbReference>
<keyword evidence="1" id="KW-1133">Transmembrane helix</keyword>
<feature type="transmembrane region" description="Helical" evidence="1">
    <location>
        <begin position="62"/>
        <end position="86"/>
    </location>
</feature>
<feature type="transmembrane region" description="Helical" evidence="1">
    <location>
        <begin position="106"/>
        <end position="131"/>
    </location>
</feature>
<keyword evidence="1" id="KW-0472">Membrane</keyword>
<dbReference type="PANTHER" id="PTHR28640">
    <property type="entry name" value="ADP-RIBOSYLATION FACTOR-LIKE PROTEIN 6-INTERACTING PROTEIN 6"/>
    <property type="match status" value="1"/>
</dbReference>
<keyword evidence="3" id="KW-1185">Reference proteome</keyword>
<dbReference type="Proteomes" id="UP001274896">
    <property type="component" value="Unassembled WGS sequence"/>
</dbReference>
<evidence type="ECO:0000256" key="1">
    <source>
        <dbReference type="SAM" id="Phobius"/>
    </source>
</evidence>
<gene>
    <name evidence="2" type="ORF">QTP70_026122</name>
</gene>
<organism evidence="2 3">
    <name type="scientific">Hemibagrus guttatus</name>
    <dbReference type="NCBI Taxonomy" id="175788"/>
    <lineage>
        <taxon>Eukaryota</taxon>
        <taxon>Metazoa</taxon>
        <taxon>Chordata</taxon>
        <taxon>Craniata</taxon>
        <taxon>Vertebrata</taxon>
        <taxon>Euteleostomi</taxon>
        <taxon>Actinopterygii</taxon>
        <taxon>Neopterygii</taxon>
        <taxon>Teleostei</taxon>
        <taxon>Ostariophysi</taxon>
        <taxon>Siluriformes</taxon>
        <taxon>Bagridae</taxon>
        <taxon>Hemibagrus</taxon>
    </lineage>
</organism>